<gene>
    <name evidence="2" type="ORF">AXF42_Ash007816</name>
</gene>
<organism evidence="2 3">
    <name type="scientific">Apostasia shenzhenica</name>
    <dbReference type="NCBI Taxonomy" id="1088818"/>
    <lineage>
        <taxon>Eukaryota</taxon>
        <taxon>Viridiplantae</taxon>
        <taxon>Streptophyta</taxon>
        <taxon>Embryophyta</taxon>
        <taxon>Tracheophyta</taxon>
        <taxon>Spermatophyta</taxon>
        <taxon>Magnoliopsida</taxon>
        <taxon>Liliopsida</taxon>
        <taxon>Asparagales</taxon>
        <taxon>Orchidaceae</taxon>
        <taxon>Apostasioideae</taxon>
        <taxon>Apostasia</taxon>
    </lineage>
</organism>
<feature type="chain" id="PRO_5014136101" evidence="1">
    <location>
        <begin position="25"/>
        <end position="159"/>
    </location>
</feature>
<keyword evidence="1" id="KW-0732">Signal</keyword>
<proteinExistence type="predicted"/>
<protein>
    <submittedName>
        <fullName evidence="2">Uncharacterized protein</fullName>
    </submittedName>
</protein>
<keyword evidence="3" id="KW-1185">Reference proteome</keyword>
<dbReference type="EMBL" id="KZ451911">
    <property type="protein sequence ID" value="PKA63020.1"/>
    <property type="molecule type" value="Genomic_DNA"/>
</dbReference>
<reference evidence="2 3" key="1">
    <citation type="journal article" date="2017" name="Nature">
        <title>The Apostasia genome and the evolution of orchids.</title>
        <authorList>
            <person name="Zhang G.Q."/>
            <person name="Liu K.W."/>
            <person name="Li Z."/>
            <person name="Lohaus R."/>
            <person name="Hsiao Y.Y."/>
            <person name="Niu S.C."/>
            <person name="Wang J.Y."/>
            <person name="Lin Y.C."/>
            <person name="Xu Q."/>
            <person name="Chen L.J."/>
            <person name="Yoshida K."/>
            <person name="Fujiwara S."/>
            <person name="Wang Z.W."/>
            <person name="Zhang Y.Q."/>
            <person name="Mitsuda N."/>
            <person name="Wang M."/>
            <person name="Liu G.H."/>
            <person name="Pecoraro L."/>
            <person name="Huang H.X."/>
            <person name="Xiao X.J."/>
            <person name="Lin M."/>
            <person name="Wu X.Y."/>
            <person name="Wu W.L."/>
            <person name="Chen Y.Y."/>
            <person name="Chang S.B."/>
            <person name="Sakamoto S."/>
            <person name="Ohme-Takagi M."/>
            <person name="Yagi M."/>
            <person name="Zeng S.J."/>
            <person name="Shen C.Y."/>
            <person name="Yeh C.M."/>
            <person name="Luo Y.B."/>
            <person name="Tsai W.C."/>
            <person name="Van de Peer Y."/>
            <person name="Liu Z.J."/>
        </authorList>
    </citation>
    <scope>NUCLEOTIDE SEQUENCE [LARGE SCALE GENOMIC DNA]</scope>
    <source>
        <strain evidence="3">cv. Shenzhen</strain>
        <tissue evidence="2">Stem</tissue>
    </source>
</reference>
<dbReference type="AlphaFoldDB" id="A0A2I0B5F1"/>
<dbReference type="Proteomes" id="UP000236161">
    <property type="component" value="Unassembled WGS sequence"/>
</dbReference>
<evidence type="ECO:0000313" key="2">
    <source>
        <dbReference type="EMBL" id="PKA63020.1"/>
    </source>
</evidence>
<name>A0A2I0B5F1_9ASPA</name>
<accession>A0A2I0B5F1</accession>
<sequence length="159" mass="17512">MASVGRLLLVLFLGASTAPALTSAQPPIGPNIYNILNNYRFQALPDGHELRLHVVSVAIALYRYNARLKLKLLWPEINSVEILGAAFANGFFWNHPISFFTVTVRASVAGMFHDDGEELQGLIVQILFAVPLGHFPAILETIPGSLFVEFYPSRPPRGN</sequence>
<feature type="signal peptide" evidence="1">
    <location>
        <begin position="1"/>
        <end position="24"/>
    </location>
</feature>
<evidence type="ECO:0000313" key="3">
    <source>
        <dbReference type="Proteomes" id="UP000236161"/>
    </source>
</evidence>
<evidence type="ECO:0000256" key="1">
    <source>
        <dbReference type="SAM" id="SignalP"/>
    </source>
</evidence>